<dbReference type="Proteomes" id="UP000235672">
    <property type="component" value="Unassembled WGS sequence"/>
</dbReference>
<proteinExistence type="predicted"/>
<keyword evidence="2" id="KW-1185">Reference proteome</keyword>
<dbReference type="EMBL" id="KZ613475">
    <property type="protein sequence ID" value="PMD23352.1"/>
    <property type="molecule type" value="Genomic_DNA"/>
</dbReference>
<evidence type="ECO:0000313" key="2">
    <source>
        <dbReference type="Proteomes" id="UP000235672"/>
    </source>
</evidence>
<gene>
    <name evidence="1" type="ORF">NA56DRAFT_701640</name>
</gene>
<accession>A0A2J6QAQ2</accession>
<dbReference type="AlphaFoldDB" id="A0A2J6QAQ2"/>
<reference evidence="1 2" key="1">
    <citation type="submission" date="2016-05" db="EMBL/GenBank/DDBJ databases">
        <title>A degradative enzymes factory behind the ericoid mycorrhizal symbiosis.</title>
        <authorList>
            <consortium name="DOE Joint Genome Institute"/>
            <person name="Martino E."/>
            <person name="Morin E."/>
            <person name="Grelet G."/>
            <person name="Kuo A."/>
            <person name="Kohler A."/>
            <person name="Daghino S."/>
            <person name="Barry K."/>
            <person name="Choi C."/>
            <person name="Cichocki N."/>
            <person name="Clum A."/>
            <person name="Copeland A."/>
            <person name="Hainaut M."/>
            <person name="Haridas S."/>
            <person name="Labutti K."/>
            <person name="Lindquist E."/>
            <person name="Lipzen A."/>
            <person name="Khouja H.-R."/>
            <person name="Murat C."/>
            <person name="Ohm R."/>
            <person name="Olson A."/>
            <person name="Spatafora J."/>
            <person name="Veneault-Fourrey C."/>
            <person name="Henrissat B."/>
            <person name="Grigoriev I."/>
            <person name="Martin F."/>
            <person name="Perotto S."/>
        </authorList>
    </citation>
    <scope>NUCLEOTIDE SEQUENCE [LARGE SCALE GENOMIC DNA]</scope>
    <source>
        <strain evidence="1 2">UAMH 7357</strain>
    </source>
</reference>
<name>A0A2J6QAQ2_9HELO</name>
<organism evidence="1 2">
    <name type="scientific">Hyaloscypha hepaticicola</name>
    <dbReference type="NCBI Taxonomy" id="2082293"/>
    <lineage>
        <taxon>Eukaryota</taxon>
        <taxon>Fungi</taxon>
        <taxon>Dikarya</taxon>
        <taxon>Ascomycota</taxon>
        <taxon>Pezizomycotina</taxon>
        <taxon>Leotiomycetes</taxon>
        <taxon>Helotiales</taxon>
        <taxon>Hyaloscyphaceae</taxon>
        <taxon>Hyaloscypha</taxon>
    </lineage>
</organism>
<evidence type="ECO:0000313" key="1">
    <source>
        <dbReference type="EMBL" id="PMD23352.1"/>
    </source>
</evidence>
<protein>
    <submittedName>
        <fullName evidence="1">Uncharacterized protein</fullName>
    </submittedName>
</protein>
<sequence length="180" mass="20335">MDLTARTDNTAPKETKKGLLRTYNVLNSAEWARERATNPTPIIRFHVTCDTWPGLPQQEPPPQQETLIDLDFQLLAAVYRTPLSLLHPATDQRDLSTSLILHAGLRQQQLEDPHRTPAQSPVRHYRFVFLSNLNGVRPTLKPMADLRSVPGGLTRHGTRQTPIIPFKPLRRGRQAGTEKA</sequence>